<proteinExistence type="predicted"/>
<dbReference type="Gene3D" id="2.130.10.10">
    <property type="entry name" value="YVTN repeat-like/Quinoprotein amine dehydrogenase"/>
    <property type="match status" value="3"/>
</dbReference>
<feature type="repeat" description="WD" evidence="7">
    <location>
        <begin position="742"/>
        <end position="783"/>
    </location>
</feature>
<feature type="compositionally biased region" description="Polar residues" evidence="8">
    <location>
        <begin position="70"/>
        <end position="86"/>
    </location>
</feature>
<dbReference type="InterPro" id="IPR020472">
    <property type="entry name" value="WD40_PAC1"/>
</dbReference>
<evidence type="ECO:0000259" key="9">
    <source>
        <dbReference type="Pfam" id="PF04494"/>
    </source>
</evidence>
<dbReference type="FunCoup" id="A0A066VWM2">
    <property type="interactions" value="249"/>
</dbReference>
<comment type="caution">
    <text evidence="10">The sequence shown here is derived from an EMBL/GenBank/DDBJ whole genome shotgun (WGS) entry which is preliminary data.</text>
</comment>
<keyword evidence="4" id="KW-0805">Transcription regulation</keyword>
<feature type="repeat" description="WD" evidence="7">
    <location>
        <begin position="888"/>
        <end position="922"/>
    </location>
</feature>
<dbReference type="CDD" id="cd08044">
    <property type="entry name" value="TAF5_NTD2"/>
    <property type="match status" value="1"/>
</dbReference>
<dbReference type="RefSeq" id="XP_013242313.1">
    <property type="nucleotide sequence ID" value="XM_013386859.1"/>
</dbReference>
<dbReference type="SMART" id="SM00320">
    <property type="entry name" value="WD40"/>
    <property type="match status" value="6"/>
</dbReference>
<dbReference type="Pfam" id="PF04494">
    <property type="entry name" value="TFIID_NTD2"/>
    <property type="match status" value="1"/>
</dbReference>
<evidence type="ECO:0000256" key="8">
    <source>
        <dbReference type="SAM" id="MobiDB-lite"/>
    </source>
</evidence>
<dbReference type="PROSITE" id="PS00678">
    <property type="entry name" value="WD_REPEATS_1"/>
    <property type="match status" value="1"/>
</dbReference>
<organism evidence="10 11">
    <name type="scientific">Tilletiaria anomala (strain ATCC 24038 / CBS 436.72 / UBC 951)</name>
    <dbReference type="NCBI Taxonomy" id="1037660"/>
    <lineage>
        <taxon>Eukaryota</taxon>
        <taxon>Fungi</taxon>
        <taxon>Dikarya</taxon>
        <taxon>Basidiomycota</taxon>
        <taxon>Ustilaginomycotina</taxon>
        <taxon>Exobasidiomycetes</taxon>
        <taxon>Georgefischeriales</taxon>
        <taxon>Tilletiariaceae</taxon>
        <taxon>Tilletiaria</taxon>
    </lineage>
</organism>
<dbReference type="InterPro" id="IPR036322">
    <property type="entry name" value="WD40_repeat_dom_sf"/>
</dbReference>
<dbReference type="SUPFAM" id="SSF160897">
    <property type="entry name" value="Taf5 N-terminal domain-like"/>
    <property type="match status" value="1"/>
</dbReference>
<dbReference type="GeneID" id="25264731"/>
<dbReference type="GO" id="GO:0005669">
    <property type="term" value="C:transcription factor TFIID complex"/>
    <property type="evidence" value="ECO:0007669"/>
    <property type="project" value="TreeGrafter"/>
</dbReference>
<feature type="compositionally biased region" description="Polar residues" evidence="8">
    <location>
        <begin position="1"/>
        <end position="13"/>
    </location>
</feature>
<dbReference type="InterPro" id="IPR001680">
    <property type="entry name" value="WD40_rpt"/>
</dbReference>
<keyword evidence="5" id="KW-0804">Transcription</keyword>
<evidence type="ECO:0000256" key="1">
    <source>
        <dbReference type="ARBA" id="ARBA00004123"/>
    </source>
</evidence>
<feature type="region of interest" description="Disordered" evidence="8">
    <location>
        <begin position="469"/>
        <end position="497"/>
    </location>
</feature>
<protein>
    <submittedName>
        <fullName evidence="10">WD40 repeat-like protein</fullName>
    </submittedName>
</protein>
<keyword evidence="11" id="KW-1185">Reference proteome</keyword>
<feature type="domain" description="TFIID subunit TAF5 NTD2" evidence="9">
    <location>
        <begin position="212"/>
        <end position="325"/>
    </location>
</feature>
<dbReference type="GO" id="GO:0006367">
    <property type="term" value="P:transcription initiation at RNA polymerase II promoter"/>
    <property type="evidence" value="ECO:0007669"/>
    <property type="project" value="TreeGrafter"/>
</dbReference>
<evidence type="ECO:0000313" key="11">
    <source>
        <dbReference type="Proteomes" id="UP000027361"/>
    </source>
</evidence>
<feature type="compositionally biased region" description="Low complexity" evidence="8">
    <location>
        <begin position="176"/>
        <end position="192"/>
    </location>
</feature>
<evidence type="ECO:0000256" key="7">
    <source>
        <dbReference type="PROSITE-ProRule" id="PRU00221"/>
    </source>
</evidence>
<dbReference type="InterPro" id="IPR037264">
    <property type="entry name" value="TFIID_NTD2_sf"/>
</dbReference>
<dbReference type="AlphaFoldDB" id="A0A066VWM2"/>
<dbReference type="EMBL" id="JMSN01000063">
    <property type="protein sequence ID" value="KDN43214.1"/>
    <property type="molecule type" value="Genomic_DNA"/>
</dbReference>
<dbReference type="Pfam" id="PF00400">
    <property type="entry name" value="WD40"/>
    <property type="match status" value="5"/>
</dbReference>
<feature type="region of interest" description="Disordered" evidence="8">
    <location>
        <begin position="397"/>
        <end position="417"/>
    </location>
</feature>
<name>A0A066VWM2_TILAU</name>
<dbReference type="CDD" id="cd00200">
    <property type="entry name" value="WD40"/>
    <property type="match status" value="1"/>
</dbReference>
<feature type="repeat" description="WD" evidence="7">
    <location>
        <begin position="784"/>
        <end position="825"/>
    </location>
</feature>
<dbReference type="PRINTS" id="PR00320">
    <property type="entry name" value="GPROTEINBRPT"/>
</dbReference>
<dbReference type="SUPFAM" id="SSF50978">
    <property type="entry name" value="WD40 repeat-like"/>
    <property type="match status" value="1"/>
</dbReference>
<dbReference type="PANTHER" id="PTHR19879:SF1">
    <property type="entry name" value="CANNONBALL-RELATED"/>
    <property type="match status" value="1"/>
</dbReference>
<evidence type="ECO:0000256" key="2">
    <source>
        <dbReference type="ARBA" id="ARBA00022574"/>
    </source>
</evidence>
<dbReference type="InterPro" id="IPR019775">
    <property type="entry name" value="WD40_repeat_CS"/>
</dbReference>
<evidence type="ECO:0000256" key="6">
    <source>
        <dbReference type="ARBA" id="ARBA00023242"/>
    </source>
</evidence>
<comment type="subcellular location">
    <subcellularLocation>
        <location evidence="1">Nucleus</location>
    </subcellularLocation>
</comment>
<dbReference type="InterPro" id="IPR015943">
    <property type="entry name" value="WD40/YVTN_repeat-like_dom_sf"/>
</dbReference>
<reference evidence="10 11" key="1">
    <citation type="submission" date="2014-05" db="EMBL/GenBank/DDBJ databases">
        <title>Draft genome sequence of a rare smut relative, Tilletiaria anomala UBC 951.</title>
        <authorList>
            <consortium name="DOE Joint Genome Institute"/>
            <person name="Toome M."/>
            <person name="Kuo A."/>
            <person name="Henrissat B."/>
            <person name="Lipzen A."/>
            <person name="Tritt A."/>
            <person name="Yoshinaga Y."/>
            <person name="Zane M."/>
            <person name="Barry K."/>
            <person name="Grigoriev I.V."/>
            <person name="Spatafora J.W."/>
            <person name="Aimea M.C."/>
        </authorList>
    </citation>
    <scope>NUCLEOTIDE SEQUENCE [LARGE SCALE GENOMIC DNA]</scope>
    <source>
        <strain evidence="10 11">UBC 951</strain>
    </source>
</reference>
<feature type="region of interest" description="Disordered" evidence="8">
    <location>
        <begin position="70"/>
        <end position="89"/>
    </location>
</feature>
<feature type="compositionally biased region" description="Low complexity" evidence="8">
    <location>
        <begin position="954"/>
        <end position="971"/>
    </location>
</feature>
<evidence type="ECO:0000313" key="10">
    <source>
        <dbReference type="EMBL" id="KDN43214.1"/>
    </source>
</evidence>
<evidence type="ECO:0000256" key="4">
    <source>
        <dbReference type="ARBA" id="ARBA00023015"/>
    </source>
</evidence>
<keyword evidence="3" id="KW-0677">Repeat</keyword>
<dbReference type="Proteomes" id="UP000027361">
    <property type="component" value="Unassembled WGS sequence"/>
</dbReference>
<dbReference type="HOGENOM" id="CLU_005884_0_0_1"/>
<evidence type="ECO:0000256" key="3">
    <source>
        <dbReference type="ARBA" id="ARBA00022737"/>
    </source>
</evidence>
<dbReference type="OMA" id="DAQHYEQ"/>
<sequence>MPTSAAASPSRGNTAEDGHDAPKNGVAMSSSSASVAGGSGSGAGALGVSGSFAGRIMPVLGAVTAAGLSASPSKAGVNNGTASSSGFAGGDMDEDTAVLAYLRRKGFNRIEQAFKAELEAVSRVQGTRPGQTGPASAAEIAAATAAAAAETGGLPSLQPIALKELAHKNAPRDMQAASKGLGGASSAADTGTPGTGGPAPGEVDAAEALARDPTDTTRGFSAIKNWCEGSLEVYQVELRPLLLPLFVHSYLNLVDGGYGDAAGAFFSAFSHAFMPTHTVLISQIRAVALPHHLASDSLAVRFRTERYIIKVTQTTFSLLLGWLTDGLGPVSGAGAADGLALDEGEGRARRARDVALRILNERCRIQVLQAKPYELDPAVLEEGVGLTGIGPSYAPSPLTSVHHSSSSSHPSRLGSDAVTGKDAVADYNASAAGPQLKLHPRMPMSDRLQVDVAKELELQEWSEKQAQKQRLLKAKHEAEGTSAAGAEDKDGQTSTDGAAEANADVLMTDATKSPSTGAAAAAGSVQGELTLPSTAPASSAGLLAPVLADLAPQPPTYRTVDVNREVARILDARKALRFDLALESGVVGQGFLSGVRDPTFNGRGEEGAKAARAAAMPSVCAYTYHDADDGLTCSVFSHDTSMMAAGFEESYVQVWSLKGETLRGLRSDFDLSEVRDAKTLKKVREREGRSTRKLIGHSGPVYSVDFDPIGGSASAPKHLLSSSADGTTRLWSLETFSALVAYRGHNLPVWNVKWGPQGIYFATASADKTARLWSTERINPLRIYAGHLSDVDCLDFHPNSLYLATGSSDRTCRLWDVQRGTCLRLFVGHTSSVSCVKISPDGRYLASAGTGDGFWTPSTAMSPKTGPAGDDTGISLWDLASGRRIKKMWGHTATVHDLDFSSDGNLLVSGGADCTVRCWDVKGPGGRRRVPADGSVEAQQMGAMSGSADATKETASAGVSTSAKATGSTGTENSYNWLQQSSADCVATFYTKQTPLVNIKFTPRNLCMVAGAYDPTI</sequence>
<dbReference type="STRING" id="1037660.A0A066VWM2"/>
<gene>
    <name evidence="10" type="ORF">K437DRAFT_257593</name>
</gene>
<evidence type="ECO:0000256" key="5">
    <source>
        <dbReference type="ARBA" id="ARBA00023163"/>
    </source>
</evidence>
<feature type="compositionally biased region" description="Low complexity" evidence="8">
    <location>
        <begin position="397"/>
        <end position="411"/>
    </location>
</feature>
<feature type="compositionally biased region" description="Low complexity" evidence="8">
    <location>
        <begin position="25"/>
        <end position="35"/>
    </location>
</feature>
<keyword evidence="2 7" id="KW-0853">WD repeat</keyword>
<feature type="region of interest" description="Disordered" evidence="8">
    <location>
        <begin position="171"/>
        <end position="203"/>
    </location>
</feature>
<keyword evidence="6" id="KW-0539">Nucleus</keyword>
<feature type="repeat" description="WD" evidence="7">
    <location>
        <begin position="694"/>
        <end position="741"/>
    </location>
</feature>
<dbReference type="InterPro" id="IPR007582">
    <property type="entry name" value="TFIID_NTD2"/>
</dbReference>
<dbReference type="PROSITE" id="PS50082">
    <property type="entry name" value="WD_REPEATS_2"/>
    <property type="match status" value="4"/>
</dbReference>
<dbReference type="PROSITE" id="PS50294">
    <property type="entry name" value="WD_REPEATS_REGION"/>
    <property type="match status" value="4"/>
</dbReference>
<dbReference type="GO" id="GO:0016251">
    <property type="term" value="F:RNA polymerase II general transcription initiation factor activity"/>
    <property type="evidence" value="ECO:0007669"/>
    <property type="project" value="TreeGrafter"/>
</dbReference>
<dbReference type="Gene3D" id="1.25.40.500">
    <property type="entry name" value="TFIID subunit TAF5, NTD2 domain"/>
    <property type="match status" value="1"/>
</dbReference>
<dbReference type="PANTHER" id="PTHR19879">
    <property type="entry name" value="TRANSCRIPTION INITIATION FACTOR TFIID"/>
    <property type="match status" value="1"/>
</dbReference>
<dbReference type="OrthoDB" id="10266330at2759"/>
<feature type="region of interest" description="Disordered" evidence="8">
    <location>
        <begin position="942"/>
        <end position="972"/>
    </location>
</feature>
<dbReference type="InParanoid" id="A0A066VWM2"/>
<accession>A0A066VWM2</accession>
<feature type="region of interest" description="Disordered" evidence="8">
    <location>
        <begin position="1"/>
        <end position="35"/>
    </location>
</feature>